<gene>
    <name evidence="2" type="ORF">XAP6984_570004</name>
    <name evidence="3" type="ORF">XAP7430_530004</name>
</gene>
<evidence type="ECO:0000313" key="2">
    <source>
        <dbReference type="EMBL" id="SON84311.1"/>
    </source>
</evidence>
<dbReference type="AlphaFoldDB" id="A0AB38E243"/>
<keyword evidence="5" id="KW-1185">Reference proteome</keyword>
<organism evidence="3 4">
    <name type="scientific">Xanthomonas campestris pv. phaseoli</name>
    <dbReference type="NCBI Taxonomy" id="317013"/>
    <lineage>
        <taxon>Bacteria</taxon>
        <taxon>Pseudomonadati</taxon>
        <taxon>Pseudomonadota</taxon>
        <taxon>Gammaproteobacteria</taxon>
        <taxon>Lysobacterales</taxon>
        <taxon>Lysobacteraceae</taxon>
        <taxon>Xanthomonas</taxon>
    </lineage>
</organism>
<reference evidence="4 5" key="1">
    <citation type="submission" date="2017-10" db="EMBL/GenBank/DDBJ databases">
        <authorList>
            <person name="Regsiter A."/>
            <person name="William W."/>
        </authorList>
    </citation>
    <scope>NUCLEOTIDE SEQUENCE [LARGE SCALE GENOMIC DNA]</scope>
    <source>
        <strain evidence="2 5">CFBP6984</strain>
        <strain evidence="3 4">CFBP7430</strain>
    </source>
</reference>
<feature type="region of interest" description="Disordered" evidence="1">
    <location>
        <begin position="24"/>
        <end position="52"/>
    </location>
</feature>
<evidence type="ECO:0000313" key="4">
    <source>
        <dbReference type="Proteomes" id="UP000234166"/>
    </source>
</evidence>
<evidence type="ECO:0000313" key="5">
    <source>
        <dbReference type="Proteomes" id="UP000234181"/>
    </source>
</evidence>
<accession>A0AB38E243</accession>
<dbReference type="Proteomes" id="UP000234166">
    <property type="component" value="Unassembled WGS sequence"/>
</dbReference>
<dbReference type="EMBL" id="OCYS01000109">
    <property type="protein sequence ID" value="SON91091.1"/>
    <property type="molecule type" value="Genomic_DNA"/>
</dbReference>
<dbReference type="EMBL" id="OCYT01000114">
    <property type="protein sequence ID" value="SON84311.1"/>
    <property type="molecule type" value="Genomic_DNA"/>
</dbReference>
<sequence length="115" mass="12600">MSIRSSPKSRSIWPLTTMYICVPTAPRSNSDWPADTSRERPKRAKNPSSSAVISACSPSGTVLATFPVGSSAPAVLWQVIGFPLGQPATLAYRQILQDPFVQYQITLFLMKKETN</sequence>
<proteinExistence type="predicted"/>
<protein>
    <recommendedName>
        <fullName evidence="6">Secreted protein</fullName>
    </recommendedName>
</protein>
<comment type="caution">
    <text evidence="3">The sequence shown here is derived from an EMBL/GenBank/DDBJ whole genome shotgun (WGS) entry which is preliminary data.</text>
</comment>
<evidence type="ECO:0000313" key="3">
    <source>
        <dbReference type="EMBL" id="SON91091.1"/>
    </source>
</evidence>
<name>A0AB38E243_XANCH</name>
<evidence type="ECO:0008006" key="6">
    <source>
        <dbReference type="Google" id="ProtNLM"/>
    </source>
</evidence>
<evidence type="ECO:0000256" key="1">
    <source>
        <dbReference type="SAM" id="MobiDB-lite"/>
    </source>
</evidence>
<dbReference type="Proteomes" id="UP000234181">
    <property type="component" value="Unassembled WGS sequence"/>
</dbReference>